<dbReference type="RefSeq" id="XP_033447409.1">
    <property type="nucleotide sequence ID" value="XM_033593030.1"/>
</dbReference>
<dbReference type="GeneID" id="54350698"/>
<dbReference type="PANTHER" id="PTHR24148">
    <property type="entry name" value="ANKYRIN REPEAT DOMAIN-CONTAINING PROTEIN 39 HOMOLOG-RELATED"/>
    <property type="match status" value="1"/>
</dbReference>
<proteinExistence type="predicted"/>
<organism evidence="2 3">
    <name type="scientific">Didymella exigua CBS 183.55</name>
    <dbReference type="NCBI Taxonomy" id="1150837"/>
    <lineage>
        <taxon>Eukaryota</taxon>
        <taxon>Fungi</taxon>
        <taxon>Dikarya</taxon>
        <taxon>Ascomycota</taxon>
        <taxon>Pezizomycotina</taxon>
        <taxon>Dothideomycetes</taxon>
        <taxon>Pleosporomycetidae</taxon>
        <taxon>Pleosporales</taxon>
        <taxon>Pleosporineae</taxon>
        <taxon>Didymellaceae</taxon>
        <taxon>Didymella</taxon>
    </lineage>
</organism>
<dbReference type="EMBL" id="ML978973">
    <property type="protein sequence ID" value="KAF1927157.1"/>
    <property type="molecule type" value="Genomic_DNA"/>
</dbReference>
<dbReference type="InterPro" id="IPR010730">
    <property type="entry name" value="HET"/>
</dbReference>
<evidence type="ECO:0000259" key="1">
    <source>
        <dbReference type="Pfam" id="PF06985"/>
    </source>
</evidence>
<dbReference type="AlphaFoldDB" id="A0A6A5RNQ9"/>
<dbReference type="Pfam" id="PF06985">
    <property type="entry name" value="HET"/>
    <property type="match status" value="1"/>
</dbReference>
<protein>
    <recommendedName>
        <fullName evidence="1">Heterokaryon incompatibility domain-containing protein</fullName>
    </recommendedName>
</protein>
<dbReference type="PANTHER" id="PTHR24148:SF64">
    <property type="entry name" value="HETEROKARYON INCOMPATIBILITY DOMAIN-CONTAINING PROTEIN"/>
    <property type="match status" value="1"/>
</dbReference>
<dbReference type="OrthoDB" id="194358at2759"/>
<dbReference type="Proteomes" id="UP000800082">
    <property type="component" value="Unassembled WGS sequence"/>
</dbReference>
<reference evidence="2" key="1">
    <citation type="journal article" date="2020" name="Stud. Mycol.">
        <title>101 Dothideomycetes genomes: a test case for predicting lifestyles and emergence of pathogens.</title>
        <authorList>
            <person name="Haridas S."/>
            <person name="Albert R."/>
            <person name="Binder M."/>
            <person name="Bloem J."/>
            <person name="Labutti K."/>
            <person name="Salamov A."/>
            <person name="Andreopoulos B."/>
            <person name="Baker S."/>
            <person name="Barry K."/>
            <person name="Bills G."/>
            <person name="Bluhm B."/>
            <person name="Cannon C."/>
            <person name="Castanera R."/>
            <person name="Culley D."/>
            <person name="Daum C."/>
            <person name="Ezra D."/>
            <person name="Gonzalez J."/>
            <person name="Henrissat B."/>
            <person name="Kuo A."/>
            <person name="Liang C."/>
            <person name="Lipzen A."/>
            <person name="Lutzoni F."/>
            <person name="Magnuson J."/>
            <person name="Mondo S."/>
            <person name="Nolan M."/>
            <person name="Ohm R."/>
            <person name="Pangilinan J."/>
            <person name="Park H.-J."/>
            <person name="Ramirez L."/>
            <person name="Alfaro M."/>
            <person name="Sun H."/>
            <person name="Tritt A."/>
            <person name="Yoshinaga Y."/>
            <person name="Zwiers L.-H."/>
            <person name="Turgeon B."/>
            <person name="Goodwin S."/>
            <person name="Spatafora J."/>
            <person name="Crous P."/>
            <person name="Grigoriev I."/>
        </authorList>
    </citation>
    <scope>NUCLEOTIDE SEQUENCE</scope>
    <source>
        <strain evidence="2">CBS 183.55</strain>
    </source>
</reference>
<evidence type="ECO:0000313" key="2">
    <source>
        <dbReference type="EMBL" id="KAF1927157.1"/>
    </source>
</evidence>
<sequence length="521" mass="60696">MTRPRRQGQLVPIFQPDGRTSSFRYEPFSHPRNQIRLFRIRRHTSTRISFTVRNYNFGSDPYLDLNPDLPTYRALSYTWGEVTNFAPVPVNGSYHLQVSQNLHRFLEELCQDKHLDSGIRDHFLWIDQICINQKDLSEKTYQIPLMSKIYERAESVIVWLNDDSLLPVHSIGTTPRPKNLVRAAQDITIYARGHYFEFKVDQTRAPQHIVSAFRHLLQHNYFSRIWVVQELCLSTEAIILIEGGVWLDWRRMYDIWTECDFERGVLSPAVESMLRKGYGQDHLLHAIESYSGNHCYISQDKVYGLLGLVRKEERPVVDCKKTVEEVLAEVVEIALRVDDRDFYEFDEKVLFRLGLQMGLTPLQQNGWINYVRAVKIIDNEIQQAIDFKDRHKVLAKLRSLVGTESSRPSTTINAIGFTRGGATGTGKGTSSKIDFWAFQYKDVYYSFPCLPLSQLRQRPTSYHLKSENPRTTFTADDCEQLVSWPCDEPRNSGEYSLYTSSRPHHQVVSYSEQRRMKGRHQ</sequence>
<name>A0A6A5RNQ9_9PLEO</name>
<dbReference type="InterPro" id="IPR052895">
    <property type="entry name" value="HetReg/Transcr_Mod"/>
</dbReference>
<evidence type="ECO:0000313" key="3">
    <source>
        <dbReference type="Proteomes" id="UP000800082"/>
    </source>
</evidence>
<feature type="domain" description="Heterokaryon incompatibility" evidence="1">
    <location>
        <begin position="72"/>
        <end position="230"/>
    </location>
</feature>
<keyword evidence="3" id="KW-1185">Reference proteome</keyword>
<gene>
    <name evidence="2" type="ORF">M421DRAFT_422020</name>
</gene>
<accession>A0A6A5RNQ9</accession>